<dbReference type="AlphaFoldDB" id="A0A139A9H0"/>
<feature type="region of interest" description="Disordered" evidence="1">
    <location>
        <begin position="30"/>
        <end position="61"/>
    </location>
</feature>
<name>A0A139A9H0_GONPJ</name>
<dbReference type="Proteomes" id="UP000070544">
    <property type="component" value="Unassembled WGS sequence"/>
</dbReference>
<reference evidence="2 3" key="1">
    <citation type="journal article" date="2015" name="Genome Biol. Evol.">
        <title>Phylogenomic analyses indicate that early fungi evolved digesting cell walls of algal ancestors of land plants.</title>
        <authorList>
            <person name="Chang Y."/>
            <person name="Wang S."/>
            <person name="Sekimoto S."/>
            <person name="Aerts A.L."/>
            <person name="Choi C."/>
            <person name="Clum A."/>
            <person name="LaButti K.M."/>
            <person name="Lindquist E.A."/>
            <person name="Yee Ngan C."/>
            <person name="Ohm R.A."/>
            <person name="Salamov A.A."/>
            <person name="Grigoriev I.V."/>
            <person name="Spatafora J.W."/>
            <person name="Berbee M.L."/>
        </authorList>
    </citation>
    <scope>NUCLEOTIDE SEQUENCE [LARGE SCALE GENOMIC DNA]</scope>
    <source>
        <strain evidence="2 3">JEL478</strain>
    </source>
</reference>
<evidence type="ECO:0000313" key="3">
    <source>
        <dbReference type="Proteomes" id="UP000070544"/>
    </source>
</evidence>
<feature type="compositionally biased region" description="Polar residues" evidence="1">
    <location>
        <begin position="30"/>
        <end position="48"/>
    </location>
</feature>
<keyword evidence="3" id="KW-1185">Reference proteome</keyword>
<gene>
    <name evidence="2" type="ORF">M427DRAFT_34163</name>
</gene>
<dbReference type="EMBL" id="KQ965780">
    <property type="protein sequence ID" value="KXS13309.1"/>
    <property type="molecule type" value="Genomic_DNA"/>
</dbReference>
<evidence type="ECO:0000313" key="2">
    <source>
        <dbReference type="EMBL" id="KXS13309.1"/>
    </source>
</evidence>
<organism evidence="2 3">
    <name type="scientific">Gonapodya prolifera (strain JEL478)</name>
    <name type="common">Monoblepharis prolifera</name>
    <dbReference type="NCBI Taxonomy" id="1344416"/>
    <lineage>
        <taxon>Eukaryota</taxon>
        <taxon>Fungi</taxon>
        <taxon>Fungi incertae sedis</taxon>
        <taxon>Chytridiomycota</taxon>
        <taxon>Chytridiomycota incertae sedis</taxon>
        <taxon>Monoblepharidomycetes</taxon>
        <taxon>Monoblepharidales</taxon>
        <taxon>Gonapodyaceae</taxon>
        <taxon>Gonapodya</taxon>
    </lineage>
</organism>
<evidence type="ECO:0000256" key="1">
    <source>
        <dbReference type="SAM" id="MobiDB-lite"/>
    </source>
</evidence>
<sequence length="286" mass="30175">MNFGSHEDGFSDDGSNFDFSTFDELLSQTTTHPENDFNSDAPVQSPFITQDFHHPGGPYGQLPQIGALQNQAAIASGVGTFDPLNLGVPQPTILALALQRPQQAIVLRPHQVPQTLGINPSTYVNSFGGGFPPSTMTAMPQVAVAPVPGPSQPTTTILSVVRQEEMADLMRDNWPVRTSTGVQFLPKAILSELLGDGIAAFPVKAIGRPFSLLFPARSLLPEAPRALNLEVCPPEGARPQTSQAISGSQSTTTKLSSWISAAIFGAAQGAMVPAVEPLAILVVGPF</sequence>
<protein>
    <submittedName>
        <fullName evidence="2">Uncharacterized protein</fullName>
    </submittedName>
</protein>
<proteinExistence type="predicted"/>
<accession>A0A139A9H0</accession>